<organism evidence="5 6">
    <name type="scientific">Uliginosibacterium silvisoli</name>
    <dbReference type="NCBI Taxonomy" id="3114758"/>
    <lineage>
        <taxon>Bacteria</taxon>
        <taxon>Pseudomonadati</taxon>
        <taxon>Pseudomonadota</taxon>
        <taxon>Betaproteobacteria</taxon>
        <taxon>Rhodocyclales</taxon>
        <taxon>Zoogloeaceae</taxon>
        <taxon>Uliginosibacterium</taxon>
    </lineage>
</organism>
<dbReference type="PANTHER" id="PTHR43695:SF1">
    <property type="entry name" value="RHAMNOGALACTURONAN ACETYLESTERASE"/>
    <property type="match status" value="1"/>
</dbReference>
<protein>
    <submittedName>
        <fullName evidence="5">Rhamnogalacturonan acetylesterase</fullName>
    </submittedName>
</protein>
<dbReference type="Gene3D" id="3.40.50.1110">
    <property type="entry name" value="SGNH hydrolase"/>
    <property type="match status" value="1"/>
</dbReference>
<dbReference type="Pfam" id="PF13472">
    <property type="entry name" value="Lipase_GDSL_2"/>
    <property type="match status" value="1"/>
</dbReference>
<dbReference type="PANTHER" id="PTHR43695">
    <property type="entry name" value="PUTATIVE (AFU_ORTHOLOGUE AFUA_2G17250)-RELATED"/>
    <property type="match status" value="1"/>
</dbReference>
<dbReference type="InterPro" id="IPR037459">
    <property type="entry name" value="RhgT-like"/>
</dbReference>
<dbReference type="PROSITE" id="PS51257">
    <property type="entry name" value="PROKAR_LIPOPROTEIN"/>
    <property type="match status" value="1"/>
</dbReference>
<feature type="signal peptide" evidence="3">
    <location>
        <begin position="1"/>
        <end position="19"/>
    </location>
</feature>
<dbReference type="InterPro" id="IPR013830">
    <property type="entry name" value="SGNH_hydro"/>
</dbReference>
<sequence length="248" mass="27188">MKQAWPGLLALAAVGAALSACSSSPGKETPHKPIITLVGDSTQTDNQGYGLGFCANLTREVECVNRAKGGASTKTYLRDGYWSKALSPKPDWMLIQFGHNDLQSAAHADRETDIKTEYPANLRNYIARAREQGIHPILVTPISRRYFGPDGKIHSDLTEHSEIVRRIAKEQNVPLIDLQQLSIDKLEQIGEEQGNTLGLTKIVDGKTVPDKTHFNTAGSYVFGRIAAEAMGRAVPELARYVRPEPAVR</sequence>
<feature type="chain" id="PRO_5046945145" evidence="3">
    <location>
        <begin position="20"/>
        <end position="248"/>
    </location>
</feature>
<dbReference type="InterPro" id="IPR036514">
    <property type="entry name" value="SGNH_hydro_sf"/>
</dbReference>
<name>A0ABU6JXM1_9RHOO</name>
<feature type="domain" description="SGNH hydrolase-type esterase" evidence="4">
    <location>
        <begin position="47"/>
        <end position="218"/>
    </location>
</feature>
<dbReference type="CDD" id="cd01821">
    <property type="entry name" value="Rhamnogalacturan_acetylesterase_like"/>
    <property type="match status" value="1"/>
</dbReference>
<dbReference type="EMBL" id="JAYXHS010000001">
    <property type="protein sequence ID" value="MEC5384369.1"/>
    <property type="molecule type" value="Genomic_DNA"/>
</dbReference>
<evidence type="ECO:0000313" key="6">
    <source>
        <dbReference type="Proteomes" id="UP001331561"/>
    </source>
</evidence>
<evidence type="ECO:0000259" key="4">
    <source>
        <dbReference type="Pfam" id="PF13472"/>
    </source>
</evidence>
<evidence type="ECO:0000256" key="3">
    <source>
        <dbReference type="SAM" id="SignalP"/>
    </source>
</evidence>
<accession>A0ABU6JXM1</accession>
<keyword evidence="2" id="KW-0378">Hydrolase</keyword>
<evidence type="ECO:0000256" key="1">
    <source>
        <dbReference type="ARBA" id="ARBA00008668"/>
    </source>
</evidence>
<comment type="caution">
    <text evidence="5">The sequence shown here is derived from an EMBL/GenBank/DDBJ whole genome shotgun (WGS) entry which is preliminary data.</text>
</comment>
<comment type="similarity">
    <text evidence="1">Belongs to the 'GDSL' lipolytic enzyme family.</text>
</comment>
<evidence type="ECO:0000313" key="5">
    <source>
        <dbReference type="EMBL" id="MEC5384369.1"/>
    </source>
</evidence>
<keyword evidence="3" id="KW-0732">Signal</keyword>
<dbReference type="RefSeq" id="WP_327597349.1">
    <property type="nucleotide sequence ID" value="NZ_JAYXHS010000001.1"/>
</dbReference>
<gene>
    <name evidence="5" type="ORF">VVD49_01470</name>
</gene>
<reference evidence="5 6" key="1">
    <citation type="submission" date="2024-01" db="EMBL/GenBank/DDBJ databases">
        <title>Uliginosibacterium soil sp. nov.</title>
        <authorList>
            <person name="Lv Y."/>
        </authorList>
    </citation>
    <scope>NUCLEOTIDE SEQUENCE [LARGE SCALE GENOMIC DNA]</scope>
    <source>
        <strain evidence="5 6">H3</strain>
    </source>
</reference>
<proteinExistence type="inferred from homology"/>
<keyword evidence="6" id="KW-1185">Reference proteome</keyword>
<dbReference type="SUPFAM" id="SSF52266">
    <property type="entry name" value="SGNH hydrolase"/>
    <property type="match status" value="1"/>
</dbReference>
<evidence type="ECO:0000256" key="2">
    <source>
        <dbReference type="ARBA" id="ARBA00022801"/>
    </source>
</evidence>
<dbReference type="Proteomes" id="UP001331561">
    <property type="component" value="Unassembled WGS sequence"/>
</dbReference>